<organism evidence="1 2">
    <name type="scientific">Bacteriovorax stolpii</name>
    <name type="common">Bdellovibrio stolpii</name>
    <dbReference type="NCBI Taxonomy" id="960"/>
    <lineage>
        <taxon>Bacteria</taxon>
        <taxon>Pseudomonadati</taxon>
        <taxon>Bdellovibrionota</taxon>
        <taxon>Bacteriovoracia</taxon>
        <taxon>Bacteriovoracales</taxon>
        <taxon>Bacteriovoracaceae</taxon>
        <taxon>Bacteriovorax</taxon>
    </lineage>
</organism>
<keyword evidence="2" id="KW-1185">Reference proteome</keyword>
<evidence type="ECO:0000313" key="2">
    <source>
        <dbReference type="Proteomes" id="UP000235584"/>
    </source>
</evidence>
<dbReference type="EMBL" id="CP025704">
    <property type="protein sequence ID" value="AUN97884.1"/>
    <property type="molecule type" value="Genomic_DNA"/>
</dbReference>
<dbReference type="AlphaFoldDB" id="A0A2K9NT14"/>
<gene>
    <name evidence="1" type="ORF">C0V70_07140</name>
</gene>
<reference evidence="1 2" key="1">
    <citation type="submission" date="2018-01" db="EMBL/GenBank/DDBJ databases">
        <title>Complete genome sequence of Bacteriovorax stolpii DSM12778.</title>
        <authorList>
            <person name="Tang B."/>
            <person name="Chang J."/>
        </authorList>
    </citation>
    <scope>NUCLEOTIDE SEQUENCE [LARGE SCALE GENOMIC DNA]</scope>
    <source>
        <strain evidence="1 2">DSM 12778</strain>
    </source>
</reference>
<dbReference type="KEGG" id="bsto:C0V70_07140"/>
<protein>
    <submittedName>
        <fullName evidence="1">Uncharacterized protein</fullName>
    </submittedName>
</protein>
<name>A0A2K9NT14_BACTC</name>
<sequence>MYFKNCSKYDLSHVRVKMKFLSLLFVFLINTSHALEYRAFCSGNRGKVAISFYSSKDRLYLRYNNLMGADDFPLYEGVVTKLTLPVIKIAEEELSSLDQEVLVSWPIEKCDFNDKDPLIMQCGGEAQFHLPLNTNLTSYTLITSRVKEESLTNVFDMFKIRWGIDSPDFHHSLALPFDPKLCQASLKR</sequence>
<evidence type="ECO:0000313" key="1">
    <source>
        <dbReference type="EMBL" id="AUN97884.1"/>
    </source>
</evidence>
<accession>A0A2K9NT14</accession>
<proteinExistence type="predicted"/>
<dbReference type="Proteomes" id="UP000235584">
    <property type="component" value="Chromosome"/>
</dbReference>